<sequence>MTIGEAAARLSAEFPGIRPETLRALEQHGLVVPERTPSGYRRYTERDLDAVRDALAGPPPVEPEPEPDAYWESGPAWGTEPRWDERAARTPESAWDEGAARGSDSSWDERAARGSDSSWDAVPSSTPDPRWDAVPPRSPEPRQESASPRTAAPQRTTSPDIQVAAGSSPQAVGGSPWPGAERSPAPSAAPAPP</sequence>
<dbReference type="GO" id="GO:0006355">
    <property type="term" value="P:regulation of DNA-templated transcription"/>
    <property type="evidence" value="ECO:0007669"/>
    <property type="project" value="InterPro"/>
</dbReference>
<proteinExistence type="predicted"/>
<feature type="compositionally biased region" description="Polar residues" evidence="1">
    <location>
        <begin position="115"/>
        <end position="127"/>
    </location>
</feature>
<dbReference type="SUPFAM" id="SSF46955">
    <property type="entry name" value="Putative DNA-binding domain"/>
    <property type="match status" value="1"/>
</dbReference>
<feature type="compositionally biased region" description="Basic and acidic residues" evidence="1">
    <location>
        <begin position="42"/>
        <end position="52"/>
    </location>
</feature>
<organism evidence="3 4">
    <name type="scientific">Actinospica acidithermotolerans</name>
    <dbReference type="NCBI Taxonomy" id="2828514"/>
    <lineage>
        <taxon>Bacteria</taxon>
        <taxon>Bacillati</taxon>
        <taxon>Actinomycetota</taxon>
        <taxon>Actinomycetes</taxon>
        <taxon>Catenulisporales</taxon>
        <taxon>Actinospicaceae</taxon>
        <taxon>Actinospica</taxon>
    </lineage>
</organism>
<reference evidence="3" key="1">
    <citation type="submission" date="2021-04" db="EMBL/GenBank/DDBJ databases">
        <title>Genome based classification of Actinospica acidithermotolerans sp. nov., an actinobacterium isolated from an Indonesian hot spring.</title>
        <authorList>
            <person name="Kusuma A.B."/>
            <person name="Putra K.E."/>
            <person name="Nafisah S."/>
            <person name="Loh J."/>
            <person name="Nouioui I."/>
            <person name="Goodfellow M."/>
        </authorList>
    </citation>
    <scope>NUCLEOTIDE SEQUENCE</scope>
    <source>
        <strain evidence="3">MGRD01-02</strain>
    </source>
</reference>
<evidence type="ECO:0000256" key="1">
    <source>
        <dbReference type="SAM" id="MobiDB-lite"/>
    </source>
</evidence>
<evidence type="ECO:0000259" key="2">
    <source>
        <dbReference type="PROSITE" id="PS50937"/>
    </source>
</evidence>
<dbReference type="PROSITE" id="PS50937">
    <property type="entry name" value="HTH_MERR_2"/>
    <property type="match status" value="1"/>
</dbReference>
<evidence type="ECO:0000313" key="4">
    <source>
        <dbReference type="Proteomes" id="UP000676325"/>
    </source>
</evidence>
<dbReference type="Proteomes" id="UP000676325">
    <property type="component" value="Unassembled WGS sequence"/>
</dbReference>
<feature type="non-terminal residue" evidence="3">
    <location>
        <position position="193"/>
    </location>
</feature>
<dbReference type="InterPro" id="IPR000551">
    <property type="entry name" value="MerR-type_HTH_dom"/>
</dbReference>
<protein>
    <submittedName>
        <fullName evidence="3">MerR family transcriptional regulator</fullName>
    </submittedName>
</protein>
<dbReference type="RefSeq" id="WP_212521219.1">
    <property type="nucleotide sequence ID" value="NZ_JAGSOH010000114.1"/>
</dbReference>
<dbReference type="Gene3D" id="1.10.1660.10">
    <property type="match status" value="1"/>
</dbReference>
<accession>A0A941EM58</accession>
<name>A0A941EM58_9ACTN</name>
<dbReference type="SMART" id="SM00422">
    <property type="entry name" value="HTH_MERR"/>
    <property type="match status" value="1"/>
</dbReference>
<feature type="region of interest" description="Disordered" evidence="1">
    <location>
        <begin position="35"/>
        <end position="193"/>
    </location>
</feature>
<dbReference type="GO" id="GO:0003677">
    <property type="term" value="F:DNA binding"/>
    <property type="evidence" value="ECO:0007669"/>
    <property type="project" value="InterPro"/>
</dbReference>
<dbReference type="AlphaFoldDB" id="A0A941EM58"/>
<feature type="compositionally biased region" description="Polar residues" evidence="1">
    <location>
        <begin position="144"/>
        <end position="170"/>
    </location>
</feature>
<gene>
    <name evidence="3" type="ORF">KDK95_27550</name>
</gene>
<keyword evidence="4" id="KW-1185">Reference proteome</keyword>
<feature type="domain" description="HTH merR-type" evidence="2">
    <location>
        <begin position="1"/>
        <end position="52"/>
    </location>
</feature>
<dbReference type="EMBL" id="JAGSOH010000114">
    <property type="protein sequence ID" value="MBR7830089.1"/>
    <property type="molecule type" value="Genomic_DNA"/>
</dbReference>
<comment type="caution">
    <text evidence="3">The sequence shown here is derived from an EMBL/GenBank/DDBJ whole genome shotgun (WGS) entry which is preliminary data.</text>
</comment>
<dbReference type="InterPro" id="IPR009061">
    <property type="entry name" value="DNA-bd_dom_put_sf"/>
</dbReference>
<dbReference type="CDD" id="cd00592">
    <property type="entry name" value="HTH_MerR-like"/>
    <property type="match status" value="1"/>
</dbReference>
<dbReference type="Pfam" id="PF00376">
    <property type="entry name" value="MerR"/>
    <property type="match status" value="1"/>
</dbReference>
<evidence type="ECO:0000313" key="3">
    <source>
        <dbReference type="EMBL" id="MBR7830089.1"/>
    </source>
</evidence>